<dbReference type="EMBL" id="KZ819322">
    <property type="protein sequence ID" value="PWN22706.1"/>
    <property type="molecule type" value="Genomic_DNA"/>
</dbReference>
<dbReference type="Proteomes" id="UP000245942">
    <property type="component" value="Unassembled WGS sequence"/>
</dbReference>
<feature type="region of interest" description="Disordered" evidence="1">
    <location>
        <begin position="114"/>
        <end position="147"/>
    </location>
</feature>
<feature type="compositionally biased region" description="Low complexity" evidence="1">
    <location>
        <begin position="46"/>
        <end position="64"/>
    </location>
</feature>
<proteinExistence type="predicted"/>
<feature type="region of interest" description="Disordered" evidence="1">
    <location>
        <begin position="43"/>
        <end position="95"/>
    </location>
</feature>
<feature type="compositionally biased region" description="Low complexity" evidence="1">
    <location>
        <begin position="79"/>
        <end position="92"/>
    </location>
</feature>
<feature type="compositionally biased region" description="Low complexity" evidence="1">
    <location>
        <begin position="440"/>
        <end position="462"/>
    </location>
</feature>
<feature type="compositionally biased region" description="Acidic residues" evidence="1">
    <location>
        <begin position="114"/>
        <end position="126"/>
    </location>
</feature>
<feature type="region of interest" description="Disordered" evidence="1">
    <location>
        <begin position="417"/>
        <end position="477"/>
    </location>
</feature>
<feature type="region of interest" description="Disordered" evidence="1">
    <location>
        <begin position="239"/>
        <end position="289"/>
    </location>
</feature>
<dbReference type="AlphaFoldDB" id="A0A316UBZ0"/>
<dbReference type="RefSeq" id="XP_025349866.1">
    <property type="nucleotide sequence ID" value="XM_025491567.1"/>
</dbReference>
<reference evidence="2 3" key="1">
    <citation type="journal article" date="2018" name="Mol. Biol. Evol.">
        <title>Broad Genomic Sampling Reveals a Smut Pathogenic Ancestry of the Fungal Clade Ustilaginomycotina.</title>
        <authorList>
            <person name="Kijpornyongpan T."/>
            <person name="Mondo S.J."/>
            <person name="Barry K."/>
            <person name="Sandor L."/>
            <person name="Lee J."/>
            <person name="Lipzen A."/>
            <person name="Pangilinan J."/>
            <person name="LaButti K."/>
            <person name="Hainaut M."/>
            <person name="Henrissat B."/>
            <person name="Grigoriev I.V."/>
            <person name="Spatafora J.W."/>
            <person name="Aime M.C."/>
        </authorList>
    </citation>
    <scope>NUCLEOTIDE SEQUENCE [LARGE SCALE GENOMIC DNA]</scope>
    <source>
        <strain evidence="2 3">MCA 4718</strain>
    </source>
</reference>
<evidence type="ECO:0000313" key="3">
    <source>
        <dbReference type="Proteomes" id="UP000245942"/>
    </source>
</evidence>
<protein>
    <submittedName>
        <fullName evidence="2">Uncharacterized protein</fullName>
    </submittedName>
</protein>
<dbReference type="GeneID" id="37013301"/>
<feature type="region of interest" description="Disordered" evidence="1">
    <location>
        <begin position="178"/>
        <end position="213"/>
    </location>
</feature>
<feature type="region of interest" description="Disordered" evidence="1">
    <location>
        <begin position="508"/>
        <end position="541"/>
    </location>
</feature>
<evidence type="ECO:0000256" key="1">
    <source>
        <dbReference type="SAM" id="MobiDB-lite"/>
    </source>
</evidence>
<sequence>MATAFLDSSLRKLLFPYLEGADHEDPSKPTHWMSSLAAEALGLDPSTSSSSLSSASSSSSSSRSRAARPHGKGSTALYTSSSTHNTATSSSRTCDDLDQMKAVPWASMYLNQYDEGEQSSSDEEDNVFAAAPSTKPWASRQSPQDTVQRRATLPLHFPARRQASSSSSQMLAPTHHALTARADADPVSSTADKPKRIRGLSAPTPLTPAQPLNHVNTSLPVRIPPPRICLQGSAEATSLLPISRRQSRSDRDGWPQEGELTPSSSSSSLVQSGESDGSFYGDAGDDDPESQLAAGIARLKAKRRLEEATQTAHAKTQYEKVSKAEDITIVTTEDVTNEDTDASDLSASRLIADNCGFIETLADIVLELKIRRSGSFRGRATSALDVPSLASDRLHPTGLPRSQSLDALAEGELSQRMGARPKFGPEGVSTPASLSKEVRQWSQGRRSSGSRHTSPLLTSRSPSPTPLPPPANKQGTSAKSLFGAMSLVHALLNQSAAYRYCASIAEGTSEEEEEQKQQSAYLSNDADGEGDSATSPDSDAIDLGTGDIDTTAYSSLWATPVPSRSSSSYNLQLLGDERSAFEQDDWAIPSPARPQYLPSTRVTKASYNATRQGPPSKQRVSPLWAATGEDDFGTDLLDDAGAQRPTYQRSWSSFLGMSV</sequence>
<accession>A0A316UBZ0</accession>
<dbReference type="OrthoDB" id="10688503at2759"/>
<name>A0A316UBZ0_9BASI</name>
<keyword evidence="3" id="KW-1185">Reference proteome</keyword>
<feature type="compositionally biased region" description="Low complexity" evidence="1">
    <location>
        <begin position="263"/>
        <end position="278"/>
    </location>
</feature>
<evidence type="ECO:0000313" key="2">
    <source>
        <dbReference type="EMBL" id="PWN22706.1"/>
    </source>
</evidence>
<organism evidence="2 3">
    <name type="scientific">Pseudomicrostroma glucosiphilum</name>
    <dbReference type="NCBI Taxonomy" id="1684307"/>
    <lineage>
        <taxon>Eukaryota</taxon>
        <taxon>Fungi</taxon>
        <taxon>Dikarya</taxon>
        <taxon>Basidiomycota</taxon>
        <taxon>Ustilaginomycotina</taxon>
        <taxon>Exobasidiomycetes</taxon>
        <taxon>Microstromatales</taxon>
        <taxon>Microstromatales incertae sedis</taxon>
        <taxon>Pseudomicrostroma</taxon>
    </lineage>
</organism>
<gene>
    <name evidence="2" type="ORF">BCV69DRAFT_280312</name>
</gene>